<evidence type="ECO:0000256" key="2">
    <source>
        <dbReference type="ARBA" id="ARBA00022737"/>
    </source>
</evidence>
<proteinExistence type="inferred from homology"/>
<evidence type="ECO:0000256" key="4">
    <source>
        <dbReference type="SAM" id="MobiDB-lite"/>
    </source>
</evidence>
<evidence type="ECO:0000259" key="5">
    <source>
        <dbReference type="Pfam" id="PF14648"/>
    </source>
</evidence>
<dbReference type="InterPro" id="IPR033443">
    <property type="entry name" value="PROP1-like_PPR_dom"/>
</dbReference>
<feature type="region of interest" description="Disordered" evidence="4">
    <location>
        <begin position="672"/>
        <end position="695"/>
    </location>
</feature>
<evidence type="ECO:0000256" key="1">
    <source>
        <dbReference type="ARBA" id="ARBA00010319"/>
    </source>
</evidence>
<keyword evidence="8" id="KW-1185">Reference proteome</keyword>
<feature type="domain" description="FAM91 C-terminal" evidence="5">
    <location>
        <begin position="46"/>
        <end position="352"/>
    </location>
</feature>
<dbReference type="PANTHER" id="PTHR28441">
    <property type="entry name" value="PROTEIN FAM91A1"/>
    <property type="match status" value="1"/>
</dbReference>
<protein>
    <recommendedName>
        <fullName evidence="9">Pentacotripeptide-repeat region of PRORP domain-containing protein</fullName>
    </recommendedName>
</protein>
<sequence>MGSQVLSVPDSTEEASGGSPVAAAAAGAAAAAAGGVWDGAADSGGVAVVVDAETTSYLMMGALSPGLKRHSVTLFEGGRVGGAAVMDELITELAASAAAGEFFEGDMVQLMRHIQSLGILLGVARSAAAGQGQALELLRKESLEGLDPESAAKVLSHAYTCIIPTAPLRGPSLPLSPFSPSSPTLYGPSAEADSPWLQLALYAAAAAGPLSLVFVAGQRVWRLPGQLEGCTHALLWGWAAAADGWAASPLLVEGSSLLCSLNELLARTAVLVQPLVHLQQLPNSSSSSDDAPLVAFMDVPLPLRAADQQQQQQQQGVAAAVSAATPAAAADAAAAAAQLQLTSAVGWLRLVKLPPAGPSGSSSSSRAAASAGSGWVPLSLNLGVPLFCPTLCQQLARTGVALLHQQDAAGARCSVATQAAEVQRYSNQAVGATLVLKALSQQPIDNEALDRLEIVFLHLALPRLVEWQQYHLLPTLVEYLLARPDMNHHTCGAIFNAYALANRLDLALATWNELANRGFDIGPFGSSALIKACARARNIGAALQVFDQLLRRRVSFNAYTYNCLLQLCCSAGRMDDALAVYNLQRLETEPANLPDAFTYTALMRGVLVSGSVELTQQLFENMLEDGVAADPPLYSGAAEGRLLLQQQQQYEEEQEQEQEYLRQQQLQQQRMREMQQAGAALQQRQQQALREQKAR</sequence>
<evidence type="ECO:0008006" key="9">
    <source>
        <dbReference type="Google" id="ProtNLM"/>
    </source>
</evidence>
<dbReference type="InterPro" id="IPR028097">
    <property type="entry name" value="FAM91_C_dom"/>
</dbReference>
<dbReference type="Proteomes" id="UP001244341">
    <property type="component" value="Chromosome 7b"/>
</dbReference>
<evidence type="ECO:0000313" key="7">
    <source>
        <dbReference type="EMBL" id="WIA16154.1"/>
    </source>
</evidence>
<feature type="compositionally biased region" description="Low complexity" evidence="4">
    <location>
        <begin position="672"/>
        <end position="689"/>
    </location>
</feature>
<dbReference type="InterPro" id="IPR011990">
    <property type="entry name" value="TPR-like_helical_dom_sf"/>
</dbReference>
<feature type="repeat" description="PPR" evidence="3">
    <location>
        <begin position="595"/>
        <end position="629"/>
    </location>
</feature>
<gene>
    <name evidence="7" type="ORF">OEZ85_012869</name>
</gene>
<feature type="domain" description="PROP1-like PPR" evidence="6">
    <location>
        <begin position="530"/>
        <end position="628"/>
    </location>
</feature>
<dbReference type="Pfam" id="PF17177">
    <property type="entry name" value="PPR_long"/>
    <property type="match status" value="1"/>
</dbReference>
<evidence type="ECO:0000256" key="3">
    <source>
        <dbReference type="PROSITE-ProRule" id="PRU00708"/>
    </source>
</evidence>
<dbReference type="PROSITE" id="PS51375">
    <property type="entry name" value="PPR"/>
    <property type="match status" value="2"/>
</dbReference>
<accession>A0ABY8U454</accession>
<name>A0ABY8U454_TETOB</name>
<reference evidence="7 8" key="1">
    <citation type="submission" date="2023-05" db="EMBL/GenBank/DDBJ databases">
        <title>A 100% complete, gapless, phased diploid assembly of the Scenedesmus obliquus UTEX 3031 genome.</title>
        <authorList>
            <person name="Biondi T.C."/>
            <person name="Hanschen E.R."/>
            <person name="Kwon T."/>
            <person name="Eng W."/>
            <person name="Kruse C.P.S."/>
            <person name="Koehler S.I."/>
            <person name="Kunde Y."/>
            <person name="Gleasner C.D."/>
            <person name="You Mak K.T."/>
            <person name="Polle J."/>
            <person name="Hovde B.T."/>
            <person name="Starkenburg S.R."/>
        </authorList>
    </citation>
    <scope>NUCLEOTIDE SEQUENCE [LARGE SCALE GENOMIC DNA]</scope>
    <source>
        <strain evidence="7 8">DOE0152z</strain>
    </source>
</reference>
<dbReference type="EMBL" id="CP126214">
    <property type="protein sequence ID" value="WIA16154.1"/>
    <property type="molecule type" value="Genomic_DNA"/>
</dbReference>
<dbReference type="Pfam" id="PF14648">
    <property type="entry name" value="FAM91_C"/>
    <property type="match status" value="1"/>
</dbReference>
<dbReference type="InterPro" id="IPR002885">
    <property type="entry name" value="PPR_rpt"/>
</dbReference>
<comment type="similarity">
    <text evidence="1">Belongs to the FAM91 family.</text>
</comment>
<evidence type="ECO:0000259" key="6">
    <source>
        <dbReference type="Pfam" id="PF17177"/>
    </source>
</evidence>
<dbReference type="NCBIfam" id="TIGR00756">
    <property type="entry name" value="PPR"/>
    <property type="match status" value="2"/>
</dbReference>
<keyword evidence="2" id="KW-0677">Repeat</keyword>
<dbReference type="Gene3D" id="1.25.40.10">
    <property type="entry name" value="Tetratricopeptide repeat domain"/>
    <property type="match status" value="1"/>
</dbReference>
<dbReference type="InterPro" id="IPR039199">
    <property type="entry name" value="FAM91"/>
</dbReference>
<feature type="repeat" description="PPR" evidence="3">
    <location>
        <begin position="557"/>
        <end position="591"/>
    </location>
</feature>
<organism evidence="7 8">
    <name type="scientific">Tetradesmus obliquus</name>
    <name type="common">Green alga</name>
    <name type="synonym">Acutodesmus obliquus</name>
    <dbReference type="NCBI Taxonomy" id="3088"/>
    <lineage>
        <taxon>Eukaryota</taxon>
        <taxon>Viridiplantae</taxon>
        <taxon>Chlorophyta</taxon>
        <taxon>core chlorophytes</taxon>
        <taxon>Chlorophyceae</taxon>
        <taxon>CS clade</taxon>
        <taxon>Sphaeropleales</taxon>
        <taxon>Scenedesmaceae</taxon>
        <taxon>Tetradesmus</taxon>
    </lineage>
</organism>
<evidence type="ECO:0000313" key="8">
    <source>
        <dbReference type="Proteomes" id="UP001244341"/>
    </source>
</evidence>
<dbReference type="PANTHER" id="PTHR28441:SF2">
    <property type="entry name" value="PROTEIN FAM91A1"/>
    <property type="match status" value="1"/>
</dbReference>